<dbReference type="Pfam" id="PF00528">
    <property type="entry name" value="BPD_transp_1"/>
    <property type="match status" value="1"/>
</dbReference>
<dbReference type="PANTHER" id="PTHR30193">
    <property type="entry name" value="ABC TRANSPORTER PERMEASE PROTEIN"/>
    <property type="match status" value="1"/>
</dbReference>
<evidence type="ECO:0000256" key="1">
    <source>
        <dbReference type="ARBA" id="ARBA00004651"/>
    </source>
</evidence>
<accession>A0A0B0ILL3</accession>
<keyword evidence="10" id="KW-1185">Reference proteome</keyword>
<feature type="transmembrane region" description="Helical" evidence="7">
    <location>
        <begin position="126"/>
        <end position="147"/>
    </location>
</feature>
<dbReference type="AlphaFoldDB" id="A0A0B0ILL3"/>
<dbReference type="Gene3D" id="1.10.3720.10">
    <property type="entry name" value="MetI-like"/>
    <property type="match status" value="1"/>
</dbReference>
<feature type="domain" description="ABC transmembrane type-1" evidence="8">
    <location>
        <begin position="88"/>
        <end position="306"/>
    </location>
</feature>
<evidence type="ECO:0000256" key="7">
    <source>
        <dbReference type="RuleBase" id="RU363032"/>
    </source>
</evidence>
<dbReference type="STRING" id="333138.LQ50_08530"/>
<keyword evidence="4 7" id="KW-0812">Transmembrane</keyword>
<evidence type="ECO:0000313" key="10">
    <source>
        <dbReference type="Proteomes" id="UP000030832"/>
    </source>
</evidence>
<feature type="transmembrane region" description="Helical" evidence="7">
    <location>
        <begin position="91"/>
        <end position="114"/>
    </location>
</feature>
<reference evidence="9 10" key="1">
    <citation type="submission" date="2014-09" db="EMBL/GenBank/DDBJ databases">
        <title>Genome sequencing and annotation of Bacillus Okhensis strain Kh10-101T.</title>
        <authorList>
            <person name="Prakash J.S."/>
        </authorList>
    </citation>
    <scope>NUCLEOTIDE SEQUENCE [LARGE SCALE GENOMIC DNA]</scope>
    <source>
        <strain evidence="10">Kh10-101T</strain>
    </source>
</reference>
<dbReference type="SUPFAM" id="SSF161098">
    <property type="entry name" value="MetI-like"/>
    <property type="match status" value="1"/>
</dbReference>
<dbReference type="eggNOG" id="COG1175">
    <property type="taxonomic scope" value="Bacteria"/>
</dbReference>
<gene>
    <name evidence="9" type="ORF">LQ50_08530</name>
</gene>
<proteinExistence type="inferred from homology"/>
<dbReference type="InterPro" id="IPR000515">
    <property type="entry name" value="MetI-like"/>
</dbReference>
<feature type="transmembrane region" description="Helical" evidence="7">
    <location>
        <begin position="26"/>
        <end position="55"/>
    </location>
</feature>
<comment type="caution">
    <text evidence="9">The sequence shown here is derived from an EMBL/GenBank/DDBJ whole genome shotgun (WGS) entry which is preliminary data.</text>
</comment>
<dbReference type="PROSITE" id="PS50928">
    <property type="entry name" value="ABC_TM1"/>
    <property type="match status" value="1"/>
</dbReference>
<feature type="transmembrane region" description="Helical" evidence="7">
    <location>
        <begin position="221"/>
        <end position="244"/>
    </location>
</feature>
<dbReference type="CDD" id="cd06261">
    <property type="entry name" value="TM_PBP2"/>
    <property type="match status" value="1"/>
</dbReference>
<dbReference type="EMBL" id="JRJU01000008">
    <property type="protein sequence ID" value="KHF40561.1"/>
    <property type="molecule type" value="Genomic_DNA"/>
</dbReference>
<dbReference type="RefSeq" id="WP_034627937.1">
    <property type="nucleotide sequence ID" value="NZ_JRJU01000008.1"/>
</dbReference>
<feature type="transmembrane region" description="Helical" evidence="7">
    <location>
        <begin position="180"/>
        <end position="200"/>
    </location>
</feature>
<evidence type="ECO:0000256" key="3">
    <source>
        <dbReference type="ARBA" id="ARBA00022475"/>
    </source>
</evidence>
<evidence type="ECO:0000256" key="2">
    <source>
        <dbReference type="ARBA" id="ARBA00022448"/>
    </source>
</evidence>
<feature type="transmembrane region" description="Helical" evidence="7">
    <location>
        <begin position="287"/>
        <end position="309"/>
    </location>
</feature>
<sequence length="318" mass="35657">MEHTQPAVAKKNVSVKVKKRKYNKGVAFWCWLFVIPNLLLFALFQGWPIVISWYYSMTDWSGLTATPDFIGLANFKELLNDSYFWNAYKNIFFYAIGTVPLQLIIGLIFAAILNNPRLKFANIYRTLIFIPVVTSASIIGIIMGFIWSPNGGVNFLLMKLGFISAPIDFLGSMTWSMPTVIMVSIWMSVGINMIFWLAGLQGIPRELYEAAYIDGAGYLKTFFKITLPLLIPIGAVILLFNIAFSLRVFDLIKTLTDGGPFFATDVVSTYVYRHAFSGEVGQPRMGYANAAGLFFGFTVIIIMASLQLIKAKLKSAKY</sequence>
<evidence type="ECO:0000313" key="9">
    <source>
        <dbReference type="EMBL" id="KHF40561.1"/>
    </source>
</evidence>
<evidence type="ECO:0000256" key="6">
    <source>
        <dbReference type="ARBA" id="ARBA00023136"/>
    </source>
</evidence>
<comment type="subcellular location">
    <subcellularLocation>
        <location evidence="1 7">Cell membrane</location>
        <topology evidence="1 7">Multi-pass membrane protein</topology>
    </subcellularLocation>
</comment>
<protein>
    <submittedName>
        <fullName evidence="9">ABC transporter permease</fullName>
    </submittedName>
</protein>
<comment type="similarity">
    <text evidence="7">Belongs to the binding-protein-dependent transport system permease family.</text>
</comment>
<evidence type="ECO:0000256" key="4">
    <source>
        <dbReference type="ARBA" id="ARBA00022692"/>
    </source>
</evidence>
<dbReference type="OrthoDB" id="5174895at2"/>
<evidence type="ECO:0000256" key="5">
    <source>
        <dbReference type="ARBA" id="ARBA00022989"/>
    </source>
</evidence>
<name>A0A0B0ILL3_9BACI</name>
<dbReference type="InterPro" id="IPR051393">
    <property type="entry name" value="ABC_transporter_permease"/>
</dbReference>
<evidence type="ECO:0000259" key="8">
    <source>
        <dbReference type="PROSITE" id="PS50928"/>
    </source>
</evidence>
<dbReference type="GO" id="GO:0005886">
    <property type="term" value="C:plasma membrane"/>
    <property type="evidence" value="ECO:0007669"/>
    <property type="project" value="UniProtKB-SubCell"/>
</dbReference>
<keyword evidence="3" id="KW-1003">Cell membrane</keyword>
<dbReference type="PANTHER" id="PTHR30193:SF37">
    <property type="entry name" value="INNER MEMBRANE ABC TRANSPORTER PERMEASE PROTEIN YCJO"/>
    <property type="match status" value="1"/>
</dbReference>
<dbReference type="GO" id="GO:0055085">
    <property type="term" value="P:transmembrane transport"/>
    <property type="evidence" value="ECO:0007669"/>
    <property type="project" value="InterPro"/>
</dbReference>
<dbReference type="InterPro" id="IPR035906">
    <property type="entry name" value="MetI-like_sf"/>
</dbReference>
<dbReference type="Proteomes" id="UP000030832">
    <property type="component" value="Unassembled WGS sequence"/>
</dbReference>
<keyword evidence="6 7" id="KW-0472">Membrane</keyword>
<organism evidence="9 10">
    <name type="scientific">Halalkalibacter okhensis</name>
    <dbReference type="NCBI Taxonomy" id="333138"/>
    <lineage>
        <taxon>Bacteria</taxon>
        <taxon>Bacillati</taxon>
        <taxon>Bacillota</taxon>
        <taxon>Bacilli</taxon>
        <taxon>Bacillales</taxon>
        <taxon>Bacillaceae</taxon>
        <taxon>Halalkalibacter</taxon>
    </lineage>
</organism>
<keyword evidence="2 7" id="KW-0813">Transport</keyword>
<keyword evidence="5 7" id="KW-1133">Transmembrane helix</keyword>